<dbReference type="InterPro" id="IPR036388">
    <property type="entry name" value="WH-like_DNA-bd_sf"/>
</dbReference>
<dbReference type="EMBL" id="LJJB01000007">
    <property type="protein sequence ID" value="KQL48690.1"/>
    <property type="molecule type" value="Genomic_DNA"/>
</dbReference>
<evidence type="ECO:0000313" key="4">
    <source>
        <dbReference type="Proteomes" id="UP000051063"/>
    </source>
</evidence>
<reference evidence="3 4" key="1">
    <citation type="submission" date="2015-09" db="EMBL/GenBank/DDBJ databases">
        <title>Genome sequencing project for genomic taxonomy and phylogenomics of Bacillus-like bacteria.</title>
        <authorList>
            <person name="Liu B."/>
            <person name="Wang J."/>
            <person name="Zhu Y."/>
            <person name="Liu G."/>
            <person name="Chen Q."/>
            <person name="Chen Z."/>
            <person name="Lan J."/>
            <person name="Che J."/>
            <person name="Ge C."/>
            <person name="Shi H."/>
            <person name="Pan Z."/>
            <person name="Liu X."/>
        </authorList>
    </citation>
    <scope>NUCLEOTIDE SEQUENCE [LARGE SCALE GENOMIC DNA]</scope>
    <source>
        <strain evidence="3 4">DSM 8552</strain>
    </source>
</reference>
<dbReference type="Proteomes" id="UP000051063">
    <property type="component" value="Unassembled WGS sequence"/>
</dbReference>
<sequence length="147" mass="16733">MQHDTNQAMERLQEAVRSTMRVLGPQLSEPVFGLTGPQFYILHQLDLKGKCTVGELADSMAVKPSAITAMIDRLDKHEFVVRDRDDHDRRVVHISLTASGRDTLSQVKKHRQGILKHYLSHLTQEELSSMIHVFEKLSRVAPAPKRE</sequence>
<gene>
    <name evidence="3" type="ORF">AN963_02470</name>
</gene>
<dbReference type="Pfam" id="PF01047">
    <property type="entry name" value="MarR"/>
    <property type="match status" value="1"/>
</dbReference>
<keyword evidence="1" id="KW-0238">DNA-binding</keyword>
<comment type="caution">
    <text evidence="3">The sequence shown here is derived from an EMBL/GenBank/DDBJ whole genome shotgun (WGS) entry which is preliminary data.</text>
</comment>
<dbReference type="SMART" id="SM00347">
    <property type="entry name" value="HTH_MARR"/>
    <property type="match status" value="1"/>
</dbReference>
<accession>A0ABR5NAV6</accession>
<dbReference type="InterPro" id="IPR036390">
    <property type="entry name" value="WH_DNA-bd_sf"/>
</dbReference>
<dbReference type="PANTHER" id="PTHR33164:SF99">
    <property type="entry name" value="MARR FAMILY REGULATORY PROTEIN"/>
    <property type="match status" value="1"/>
</dbReference>
<name>A0ABR5NAV6_BRECH</name>
<evidence type="ECO:0000313" key="3">
    <source>
        <dbReference type="EMBL" id="KQL48690.1"/>
    </source>
</evidence>
<dbReference type="SUPFAM" id="SSF46785">
    <property type="entry name" value="Winged helix' DNA-binding domain"/>
    <property type="match status" value="1"/>
</dbReference>
<dbReference type="InterPro" id="IPR000835">
    <property type="entry name" value="HTH_MarR-typ"/>
</dbReference>
<dbReference type="PROSITE" id="PS50995">
    <property type="entry name" value="HTH_MARR_2"/>
    <property type="match status" value="1"/>
</dbReference>
<feature type="domain" description="HTH marR-type" evidence="2">
    <location>
        <begin position="2"/>
        <end position="139"/>
    </location>
</feature>
<dbReference type="Gene3D" id="1.10.10.10">
    <property type="entry name" value="Winged helix-like DNA-binding domain superfamily/Winged helix DNA-binding domain"/>
    <property type="match status" value="1"/>
</dbReference>
<evidence type="ECO:0000256" key="1">
    <source>
        <dbReference type="ARBA" id="ARBA00023125"/>
    </source>
</evidence>
<organism evidence="3 4">
    <name type="scientific">Brevibacillus choshinensis</name>
    <dbReference type="NCBI Taxonomy" id="54911"/>
    <lineage>
        <taxon>Bacteria</taxon>
        <taxon>Bacillati</taxon>
        <taxon>Bacillota</taxon>
        <taxon>Bacilli</taxon>
        <taxon>Bacillales</taxon>
        <taxon>Paenibacillaceae</taxon>
        <taxon>Brevibacillus</taxon>
    </lineage>
</organism>
<dbReference type="PRINTS" id="PR00598">
    <property type="entry name" value="HTHMARR"/>
</dbReference>
<dbReference type="InterPro" id="IPR039422">
    <property type="entry name" value="MarR/SlyA-like"/>
</dbReference>
<dbReference type="PANTHER" id="PTHR33164">
    <property type="entry name" value="TRANSCRIPTIONAL REGULATOR, MARR FAMILY"/>
    <property type="match status" value="1"/>
</dbReference>
<proteinExistence type="predicted"/>
<evidence type="ECO:0000259" key="2">
    <source>
        <dbReference type="PROSITE" id="PS50995"/>
    </source>
</evidence>
<keyword evidence="4" id="KW-1185">Reference proteome</keyword>
<dbReference type="RefSeq" id="WP_055742982.1">
    <property type="nucleotide sequence ID" value="NZ_LJJB01000007.1"/>
</dbReference>
<protein>
    <submittedName>
        <fullName evidence="3">MarR family transcriptional regulator</fullName>
    </submittedName>
</protein>